<proteinExistence type="predicted"/>
<dbReference type="EMBL" id="KZ613479">
    <property type="protein sequence ID" value="PMD21997.1"/>
    <property type="molecule type" value="Genomic_DNA"/>
</dbReference>
<organism evidence="1 2">
    <name type="scientific">Hyaloscypha hepaticicola</name>
    <dbReference type="NCBI Taxonomy" id="2082293"/>
    <lineage>
        <taxon>Eukaryota</taxon>
        <taxon>Fungi</taxon>
        <taxon>Dikarya</taxon>
        <taxon>Ascomycota</taxon>
        <taxon>Pezizomycotina</taxon>
        <taxon>Leotiomycetes</taxon>
        <taxon>Helotiales</taxon>
        <taxon>Hyaloscyphaceae</taxon>
        <taxon>Hyaloscypha</taxon>
    </lineage>
</organism>
<sequence>MEMEQPHMFPLAFTYLPLPRYLIRGETAGQVYTTVRGSQLMDDGSYFKHGRRARTSKAQRPCKGLVARLLVCSSICKPHQPSRAMPDLTSSPQCKRPLSATRCPQSRTRCMQQSQEVTWLFRDCFITGGPKSSVSLAFRPTVVAACTFATAAEHLRLGEWRTLVDAPAIGRYPKNGLRGKLMPPLSGDRTGQCRSSKNKKVALLRWMPTGPERLVRLSCPGSSGRSPSSKVAFRYAQGCWRLGGVRGVSASSNSPDVFAFFPRPSTTSRGQTRPTVLVAGKSLMFQYAWHCLIYSGAYLFQFARHTALLLKTSSALPAHHCIRQARSAGLDASPIPAIPIPSHGAHCSSRWYRLIFDDQAGWSPATVYALRAHRLRGQLYSNHPLSIASLLAMLLAMQSDTDTVVSAGQRSHFLYPGAFTSETVSKCGYSGPYSALRIVSLG</sequence>
<name>A0A2J6Q6T1_9HELO</name>
<evidence type="ECO:0000313" key="2">
    <source>
        <dbReference type="Proteomes" id="UP000235672"/>
    </source>
</evidence>
<reference evidence="1 2" key="1">
    <citation type="submission" date="2016-05" db="EMBL/GenBank/DDBJ databases">
        <title>A degradative enzymes factory behind the ericoid mycorrhizal symbiosis.</title>
        <authorList>
            <consortium name="DOE Joint Genome Institute"/>
            <person name="Martino E."/>
            <person name="Morin E."/>
            <person name="Grelet G."/>
            <person name="Kuo A."/>
            <person name="Kohler A."/>
            <person name="Daghino S."/>
            <person name="Barry K."/>
            <person name="Choi C."/>
            <person name="Cichocki N."/>
            <person name="Clum A."/>
            <person name="Copeland A."/>
            <person name="Hainaut M."/>
            <person name="Haridas S."/>
            <person name="Labutti K."/>
            <person name="Lindquist E."/>
            <person name="Lipzen A."/>
            <person name="Khouja H.-R."/>
            <person name="Murat C."/>
            <person name="Ohm R."/>
            <person name="Olson A."/>
            <person name="Spatafora J."/>
            <person name="Veneault-Fourrey C."/>
            <person name="Henrissat B."/>
            <person name="Grigoriev I."/>
            <person name="Martin F."/>
            <person name="Perotto S."/>
        </authorList>
    </citation>
    <scope>NUCLEOTIDE SEQUENCE [LARGE SCALE GENOMIC DNA]</scope>
    <source>
        <strain evidence="1 2">UAMH 7357</strain>
    </source>
</reference>
<protein>
    <submittedName>
        <fullName evidence="1">Uncharacterized protein</fullName>
    </submittedName>
</protein>
<dbReference type="OrthoDB" id="3553907at2759"/>
<gene>
    <name evidence="1" type="ORF">NA56DRAFT_702974</name>
</gene>
<evidence type="ECO:0000313" key="1">
    <source>
        <dbReference type="EMBL" id="PMD21997.1"/>
    </source>
</evidence>
<accession>A0A2J6Q6T1</accession>
<keyword evidence="2" id="KW-1185">Reference proteome</keyword>
<dbReference type="AlphaFoldDB" id="A0A2J6Q6T1"/>
<dbReference type="Proteomes" id="UP000235672">
    <property type="component" value="Unassembled WGS sequence"/>
</dbReference>